<proteinExistence type="predicted"/>
<name>A0A4D6M7F4_VIGUN</name>
<accession>A0A4D6M7F4</accession>
<sequence>MSDRNIVCLGSIKTCKKCQKPVALRYWYSAWRCGANHRAIGCKTVAVATVNARRLAAGLCPPGGDGAVWLFTSAAPGGGGVTAGQFSASIRLAVSRWCQAVLVVV</sequence>
<keyword evidence="2" id="KW-1185">Reference proteome</keyword>
<protein>
    <submittedName>
        <fullName evidence="1">Uncharacterized protein</fullName>
    </submittedName>
</protein>
<dbReference type="EMBL" id="CP039350">
    <property type="protein sequence ID" value="QCD96620.1"/>
    <property type="molecule type" value="Genomic_DNA"/>
</dbReference>
<gene>
    <name evidence="1" type="ORF">DEO72_LG6g1327</name>
</gene>
<dbReference type="AlphaFoldDB" id="A0A4D6M7F4"/>
<dbReference type="Proteomes" id="UP000501690">
    <property type="component" value="Linkage Group LG6"/>
</dbReference>
<reference evidence="1 2" key="1">
    <citation type="submission" date="2019-04" db="EMBL/GenBank/DDBJ databases">
        <title>An improved genome assembly and genetic linkage map for asparagus bean, Vigna unguiculata ssp. sesquipedialis.</title>
        <authorList>
            <person name="Xia Q."/>
            <person name="Zhang R."/>
            <person name="Dong Y."/>
        </authorList>
    </citation>
    <scope>NUCLEOTIDE SEQUENCE [LARGE SCALE GENOMIC DNA]</scope>
    <source>
        <tissue evidence="1">Leaf</tissue>
    </source>
</reference>
<evidence type="ECO:0000313" key="2">
    <source>
        <dbReference type="Proteomes" id="UP000501690"/>
    </source>
</evidence>
<evidence type="ECO:0000313" key="1">
    <source>
        <dbReference type="EMBL" id="QCD96620.1"/>
    </source>
</evidence>
<organism evidence="1 2">
    <name type="scientific">Vigna unguiculata</name>
    <name type="common">Cowpea</name>
    <dbReference type="NCBI Taxonomy" id="3917"/>
    <lineage>
        <taxon>Eukaryota</taxon>
        <taxon>Viridiplantae</taxon>
        <taxon>Streptophyta</taxon>
        <taxon>Embryophyta</taxon>
        <taxon>Tracheophyta</taxon>
        <taxon>Spermatophyta</taxon>
        <taxon>Magnoliopsida</taxon>
        <taxon>eudicotyledons</taxon>
        <taxon>Gunneridae</taxon>
        <taxon>Pentapetalae</taxon>
        <taxon>rosids</taxon>
        <taxon>fabids</taxon>
        <taxon>Fabales</taxon>
        <taxon>Fabaceae</taxon>
        <taxon>Papilionoideae</taxon>
        <taxon>50 kb inversion clade</taxon>
        <taxon>NPAAA clade</taxon>
        <taxon>indigoferoid/millettioid clade</taxon>
        <taxon>Phaseoleae</taxon>
        <taxon>Vigna</taxon>
    </lineage>
</organism>